<evidence type="ECO:0000256" key="8">
    <source>
        <dbReference type="ARBA" id="ARBA00022842"/>
    </source>
</evidence>
<feature type="region of interest" description="Interaction with substrate tRNA" evidence="10">
    <location>
        <begin position="159"/>
        <end position="163"/>
    </location>
</feature>
<keyword evidence="8 10" id="KW-0460">Magnesium</keyword>
<evidence type="ECO:0000256" key="12">
    <source>
        <dbReference type="RuleBase" id="RU003784"/>
    </source>
</evidence>
<dbReference type="PANTHER" id="PTHR11088:SF60">
    <property type="entry name" value="TRNA DIMETHYLALLYLTRANSFERASE"/>
    <property type="match status" value="1"/>
</dbReference>
<dbReference type="NCBIfam" id="TIGR00174">
    <property type="entry name" value="miaA"/>
    <property type="match status" value="1"/>
</dbReference>
<reference evidence="14" key="1">
    <citation type="submission" date="2019-03" db="EMBL/GenBank/DDBJ databases">
        <title>Afifella sp. nov., isolated from activated sludge.</title>
        <authorList>
            <person name="Li Q."/>
            <person name="Liu Y."/>
        </authorList>
    </citation>
    <scope>NUCLEOTIDE SEQUENCE</scope>
    <source>
        <strain evidence="14">L72</strain>
    </source>
</reference>
<dbReference type="InterPro" id="IPR018022">
    <property type="entry name" value="IPT"/>
</dbReference>
<feature type="site" description="Interaction with substrate tRNA" evidence="10">
    <location>
        <position position="123"/>
    </location>
</feature>
<dbReference type="PANTHER" id="PTHR11088">
    <property type="entry name" value="TRNA DIMETHYLALLYLTRANSFERASE"/>
    <property type="match status" value="1"/>
</dbReference>
<dbReference type="GO" id="GO:0006400">
    <property type="term" value="P:tRNA modification"/>
    <property type="evidence" value="ECO:0007669"/>
    <property type="project" value="TreeGrafter"/>
</dbReference>
<keyword evidence="6 10" id="KW-0547">Nucleotide-binding</keyword>
<comment type="catalytic activity">
    <reaction evidence="9 10 11">
        <text>adenosine(37) in tRNA + dimethylallyl diphosphate = N(6)-dimethylallyladenosine(37) in tRNA + diphosphate</text>
        <dbReference type="Rhea" id="RHEA:26482"/>
        <dbReference type="Rhea" id="RHEA-COMP:10162"/>
        <dbReference type="Rhea" id="RHEA-COMP:10375"/>
        <dbReference type="ChEBI" id="CHEBI:33019"/>
        <dbReference type="ChEBI" id="CHEBI:57623"/>
        <dbReference type="ChEBI" id="CHEBI:74411"/>
        <dbReference type="ChEBI" id="CHEBI:74415"/>
        <dbReference type="EC" id="2.5.1.75"/>
    </reaction>
</comment>
<comment type="caution">
    <text evidence="14">The sequence shown here is derived from an EMBL/GenBank/DDBJ whole genome shotgun (WGS) entry which is preliminary data.</text>
</comment>
<evidence type="ECO:0000256" key="13">
    <source>
        <dbReference type="RuleBase" id="RU003785"/>
    </source>
</evidence>
<gene>
    <name evidence="10 14" type="primary">miaA</name>
    <name evidence="14" type="ORF">E4O86_19165</name>
</gene>
<accession>A0A964T783</accession>
<feature type="region of interest" description="Interaction with substrate tRNA" evidence="10">
    <location>
        <begin position="35"/>
        <end position="38"/>
    </location>
</feature>
<dbReference type="AlphaFoldDB" id="A0A964T783"/>
<dbReference type="GO" id="GO:0052381">
    <property type="term" value="F:tRNA dimethylallyltransferase activity"/>
    <property type="evidence" value="ECO:0007669"/>
    <property type="project" value="UniProtKB-UniRule"/>
</dbReference>
<keyword evidence="7 10" id="KW-0067">ATP-binding</keyword>
<proteinExistence type="inferred from homology"/>
<dbReference type="GO" id="GO:0005524">
    <property type="term" value="F:ATP binding"/>
    <property type="evidence" value="ECO:0007669"/>
    <property type="project" value="UniProtKB-UniRule"/>
</dbReference>
<dbReference type="HAMAP" id="MF_00185">
    <property type="entry name" value="IPP_trans"/>
    <property type="match status" value="1"/>
</dbReference>
<keyword evidence="15" id="KW-1185">Reference proteome</keyword>
<dbReference type="EMBL" id="SPKJ01000098">
    <property type="protein sequence ID" value="MYZ49831.1"/>
    <property type="molecule type" value="Genomic_DNA"/>
</dbReference>
<evidence type="ECO:0000256" key="2">
    <source>
        <dbReference type="ARBA" id="ARBA00003213"/>
    </source>
</evidence>
<evidence type="ECO:0000256" key="1">
    <source>
        <dbReference type="ARBA" id="ARBA00001946"/>
    </source>
</evidence>
<evidence type="ECO:0000256" key="10">
    <source>
        <dbReference type="HAMAP-Rule" id="MF_00185"/>
    </source>
</evidence>
<dbReference type="Pfam" id="PF01715">
    <property type="entry name" value="IPPT"/>
    <property type="match status" value="1"/>
</dbReference>
<dbReference type="OrthoDB" id="9776390at2"/>
<feature type="binding site" evidence="10">
    <location>
        <begin position="5"/>
        <end position="12"/>
    </location>
    <ligand>
        <name>ATP</name>
        <dbReference type="ChEBI" id="CHEBI:30616"/>
    </ligand>
</feature>
<evidence type="ECO:0000313" key="14">
    <source>
        <dbReference type="EMBL" id="MYZ49831.1"/>
    </source>
</evidence>
<evidence type="ECO:0000256" key="3">
    <source>
        <dbReference type="ARBA" id="ARBA00005842"/>
    </source>
</evidence>
<evidence type="ECO:0000256" key="4">
    <source>
        <dbReference type="ARBA" id="ARBA00022679"/>
    </source>
</evidence>
<dbReference type="InterPro" id="IPR027417">
    <property type="entry name" value="P-loop_NTPase"/>
</dbReference>
<comment type="similarity">
    <text evidence="3 10 13">Belongs to the IPP transferase family.</text>
</comment>
<dbReference type="InterPro" id="IPR039657">
    <property type="entry name" value="Dimethylallyltransferase"/>
</dbReference>
<evidence type="ECO:0000256" key="5">
    <source>
        <dbReference type="ARBA" id="ARBA00022694"/>
    </source>
</evidence>
<feature type="site" description="Interaction with substrate tRNA" evidence="10">
    <location>
        <position position="101"/>
    </location>
</feature>
<protein>
    <recommendedName>
        <fullName evidence="10">tRNA dimethylallyltransferase</fullName>
        <ecNumber evidence="10">2.5.1.75</ecNumber>
    </recommendedName>
    <alternativeName>
        <fullName evidence="10">Dimethylallyl diphosphate:tRNA dimethylallyltransferase</fullName>
        <shortName evidence="10">DMAPP:tRNA dimethylallyltransferase</shortName>
        <shortName evidence="10">DMATase</shortName>
    </alternativeName>
    <alternativeName>
        <fullName evidence="10">Isopentenyl-diphosphate:tRNA isopentenyltransferase</fullName>
        <shortName evidence="10">IPP transferase</shortName>
        <shortName evidence="10">IPPT</shortName>
        <shortName evidence="10">IPTase</shortName>
    </alternativeName>
</protein>
<dbReference type="EC" id="2.5.1.75" evidence="10"/>
<comment type="caution">
    <text evidence="10">Lacks conserved residue(s) required for the propagation of feature annotation.</text>
</comment>
<feature type="binding site" evidence="10">
    <location>
        <begin position="7"/>
        <end position="12"/>
    </location>
    <ligand>
        <name>substrate</name>
    </ligand>
</feature>
<keyword evidence="5 10" id="KW-0819">tRNA processing</keyword>
<dbReference type="Gene3D" id="1.10.20.140">
    <property type="match status" value="1"/>
</dbReference>
<sequence length="292" mass="30582">MLIAGPTASGKSALALALAGAASESGRPALVVNADSMQVYADLRVLSARPSAADEARVPHRLYGHVSGAEAYSAGRWLADVGPVLREAEAGGALPILVGGTGLYFRALAGGLSEIPAVPEPVRRRWRSALAEAGPAALYGLLAARDPEMAARLRPSDPQRIVRALEVLEATGRSLAAFQAGGGEPLLAGEGVARFVLEPDRAVLRCRIGARVEAMLAGGAVEEVASLLARRLPPELPVMKAIGVREIGALLAGSLARPEAAEAMNVATRQYAKRQATWFRNQMPGWRRVRPA</sequence>
<dbReference type="FunFam" id="1.10.20.140:FF:000001">
    <property type="entry name" value="tRNA dimethylallyltransferase"/>
    <property type="match status" value="1"/>
</dbReference>
<comment type="subunit">
    <text evidence="10">Monomer.</text>
</comment>
<keyword evidence="4 10" id="KW-0808">Transferase</keyword>
<organism evidence="14 15">
    <name type="scientific">Propylenella binzhouense</name>
    <dbReference type="NCBI Taxonomy" id="2555902"/>
    <lineage>
        <taxon>Bacteria</taxon>
        <taxon>Pseudomonadati</taxon>
        <taxon>Pseudomonadota</taxon>
        <taxon>Alphaproteobacteria</taxon>
        <taxon>Hyphomicrobiales</taxon>
        <taxon>Propylenellaceae</taxon>
        <taxon>Propylenella</taxon>
    </lineage>
</organism>
<evidence type="ECO:0000256" key="9">
    <source>
        <dbReference type="ARBA" id="ARBA00049563"/>
    </source>
</evidence>
<dbReference type="Gene3D" id="3.40.50.300">
    <property type="entry name" value="P-loop containing nucleotide triphosphate hydrolases"/>
    <property type="match status" value="1"/>
</dbReference>
<evidence type="ECO:0000256" key="6">
    <source>
        <dbReference type="ARBA" id="ARBA00022741"/>
    </source>
</evidence>
<dbReference type="Proteomes" id="UP000773614">
    <property type="component" value="Unassembled WGS sequence"/>
</dbReference>
<comment type="cofactor">
    <cofactor evidence="1 10">
        <name>Mg(2+)</name>
        <dbReference type="ChEBI" id="CHEBI:18420"/>
    </cofactor>
</comment>
<comment type="function">
    <text evidence="2 10 12">Catalyzes the transfer of a dimethylallyl group onto the adenine at position 37 in tRNAs that read codons beginning with uridine, leading to the formation of N6-(dimethylallyl)adenosine (i(6)A).</text>
</comment>
<evidence type="ECO:0000313" key="15">
    <source>
        <dbReference type="Proteomes" id="UP000773614"/>
    </source>
</evidence>
<name>A0A964T783_9HYPH</name>
<evidence type="ECO:0000256" key="7">
    <source>
        <dbReference type="ARBA" id="ARBA00022840"/>
    </source>
</evidence>
<dbReference type="SUPFAM" id="SSF52540">
    <property type="entry name" value="P-loop containing nucleoside triphosphate hydrolases"/>
    <property type="match status" value="1"/>
</dbReference>
<evidence type="ECO:0000256" key="11">
    <source>
        <dbReference type="RuleBase" id="RU003783"/>
    </source>
</evidence>